<evidence type="ECO:0000313" key="1">
    <source>
        <dbReference type="EMBL" id="KRZ47335.1"/>
    </source>
</evidence>
<evidence type="ECO:0000313" key="2">
    <source>
        <dbReference type="Proteomes" id="UP000054721"/>
    </source>
</evidence>
<protein>
    <submittedName>
        <fullName evidence="1">Uncharacterized protein</fullName>
    </submittedName>
</protein>
<keyword evidence="2" id="KW-1185">Reference proteome</keyword>
<reference evidence="1 2" key="1">
    <citation type="submission" date="2015-05" db="EMBL/GenBank/DDBJ databases">
        <title>Evolution of Trichinella species and genotypes.</title>
        <authorList>
            <person name="Korhonen P.K."/>
            <person name="Edoardo P."/>
            <person name="Giuseppe L.R."/>
            <person name="Gasser R.B."/>
        </authorList>
    </citation>
    <scope>NUCLEOTIDE SEQUENCE [LARGE SCALE GENOMIC DNA]</scope>
    <source>
        <strain evidence="1">ISS10</strain>
    </source>
</reference>
<dbReference type="AlphaFoldDB" id="A0A0V1KJJ4"/>
<sequence length="33" mass="3758">MTNLTAMLSRRCFSNFRKMFSTATQSIVGDDLD</sequence>
<accession>A0A0V1KJJ4</accession>
<proteinExistence type="predicted"/>
<gene>
    <name evidence="1" type="ORF">T02_12153</name>
</gene>
<name>A0A0V1KJJ4_9BILA</name>
<dbReference type="Proteomes" id="UP000054721">
    <property type="component" value="Unassembled WGS sequence"/>
</dbReference>
<organism evidence="1 2">
    <name type="scientific">Trichinella nativa</name>
    <dbReference type="NCBI Taxonomy" id="6335"/>
    <lineage>
        <taxon>Eukaryota</taxon>
        <taxon>Metazoa</taxon>
        <taxon>Ecdysozoa</taxon>
        <taxon>Nematoda</taxon>
        <taxon>Enoplea</taxon>
        <taxon>Dorylaimia</taxon>
        <taxon>Trichinellida</taxon>
        <taxon>Trichinellidae</taxon>
        <taxon>Trichinella</taxon>
    </lineage>
</organism>
<dbReference type="EMBL" id="JYDW01000931">
    <property type="protein sequence ID" value="KRZ47335.1"/>
    <property type="molecule type" value="Genomic_DNA"/>
</dbReference>
<comment type="caution">
    <text evidence="1">The sequence shown here is derived from an EMBL/GenBank/DDBJ whole genome shotgun (WGS) entry which is preliminary data.</text>
</comment>